<reference evidence="1 2" key="1">
    <citation type="submission" date="2022-04" db="EMBL/GenBank/DDBJ databases">
        <authorList>
            <person name="Ye Y.-Q."/>
            <person name="Du Z.-J."/>
        </authorList>
    </citation>
    <scope>NUCLEOTIDE SEQUENCE [LARGE SCALE GENOMIC DNA]</scope>
    <source>
        <strain evidence="1 2">A6E488</strain>
    </source>
</reference>
<name>A0AAW5R2L2_9HYPH</name>
<sequence length="234" mass="24909">MLKLTSNARSGKYHNPTGIFARDIFRNTRNSARFTSTTKEIDMRPTPLQSGKFIIAAGIATALLTAAGTGPAAAAQNDGKGSSAPLIESAAAEKATYGKKRVMQLTAVDFSPVGTGAEYKYCGDGGVCATAGSEYFNAGLRLPAGTKILKIIVYVNPNGSSIDASFTRYKPTVPTYQIIKETSSSSGTAVETVPIKAVHVLQKGWNYRIDNIRLSAGQATLYGAKVIYRERETN</sequence>
<keyword evidence="2" id="KW-1185">Reference proteome</keyword>
<gene>
    <name evidence="1" type="ORF">MUB46_13610</name>
</gene>
<evidence type="ECO:0000313" key="2">
    <source>
        <dbReference type="Proteomes" id="UP001320898"/>
    </source>
</evidence>
<evidence type="ECO:0000313" key="1">
    <source>
        <dbReference type="EMBL" id="MCT8972898.1"/>
    </source>
</evidence>
<protein>
    <submittedName>
        <fullName evidence="1">Uncharacterized protein</fullName>
    </submittedName>
</protein>
<accession>A0AAW5R2L2</accession>
<comment type="caution">
    <text evidence="1">The sequence shown here is derived from an EMBL/GenBank/DDBJ whole genome shotgun (WGS) entry which is preliminary data.</text>
</comment>
<organism evidence="1 2">
    <name type="scientific">Microbaculum marinisediminis</name>
    <dbReference type="NCBI Taxonomy" id="2931392"/>
    <lineage>
        <taxon>Bacteria</taxon>
        <taxon>Pseudomonadati</taxon>
        <taxon>Pseudomonadota</taxon>
        <taxon>Alphaproteobacteria</taxon>
        <taxon>Hyphomicrobiales</taxon>
        <taxon>Tepidamorphaceae</taxon>
        <taxon>Microbaculum</taxon>
    </lineage>
</organism>
<dbReference type="Proteomes" id="UP001320898">
    <property type="component" value="Unassembled WGS sequence"/>
</dbReference>
<dbReference type="AlphaFoldDB" id="A0AAW5R2L2"/>
<proteinExistence type="predicted"/>
<dbReference type="RefSeq" id="WP_261616469.1">
    <property type="nucleotide sequence ID" value="NZ_JALIDZ010000005.1"/>
</dbReference>
<dbReference type="EMBL" id="JALIDZ010000005">
    <property type="protein sequence ID" value="MCT8972898.1"/>
    <property type="molecule type" value="Genomic_DNA"/>
</dbReference>